<dbReference type="GO" id="GO:0046983">
    <property type="term" value="F:protein dimerization activity"/>
    <property type="evidence" value="ECO:0007669"/>
    <property type="project" value="InterPro"/>
</dbReference>
<dbReference type="InterPro" id="IPR036890">
    <property type="entry name" value="HATPase_C_sf"/>
</dbReference>
<evidence type="ECO:0000256" key="5">
    <source>
        <dbReference type="ARBA" id="ARBA00022741"/>
    </source>
</evidence>
<dbReference type="SUPFAM" id="SSF55874">
    <property type="entry name" value="ATPase domain of HSP90 chaperone/DNA topoisomerase II/histidine kinase"/>
    <property type="match status" value="1"/>
</dbReference>
<evidence type="ECO:0000256" key="8">
    <source>
        <dbReference type="ARBA" id="ARBA00023012"/>
    </source>
</evidence>
<reference evidence="12 13" key="1">
    <citation type="submission" date="2019-02" db="EMBL/GenBank/DDBJ databases">
        <title>Kribbella capetownensis sp. nov. and Kribbella speibonae sp. nov., isolated from soil.</title>
        <authorList>
            <person name="Curtis S.M."/>
            <person name="Norton I."/>
            <person name="Everest G.J."/>
            <person name="Meyers P.R."/>
        </authorList>
    </citation>
    <scope>NUCLEOTIDE SEQUENCE [LARGE SCALE GENOMIC DNA]</scope>
    <source>
        <strain evidence="12 13">DSM 27082</strain>
    </source>
</reference>
<evidence type="ECO:0000256" key="4">
    <source>
        <dbReference type="ARBA" id="ARBA00022679"/>
    </source>
</evidence>
<dbReference type="EMBL" id="SJKA01000003">
    <property type="protein sequence ID" value="TCC36954.1"/>
    <property type="molecule type" value="Genomic_DNA"/>
</dbReference>
<dbReference type="Pfam" id="PF02518">
    <property type="entry name" value="HATPase_c"/>
    <property type="match status" value="1"/>
</dbReference>
<keyword evidence="6 12" id="KW-0418">Kinase</keyword>
<dbReference type="GO" id="GO:0000155">
    <property type="term" value="F:phosphorelay sensor kinase activity"/>
    <property type="evidence" value="ECO:0007669"/>
    <property type="project" value="InterPro"/>
</dbReference>
<keyword evidence="13" id="KW-1185">Reference proteome</keyword>
<dbReference type="InterPro" id="IPR003594">
    <property type="entry name" value="HATPase_dom"/>
</dbReference>
<comment type="catalytic activity">
    <reaction evidence="1">
        <text>ATP + protein L-histidine = ADP + protein N-phospho-L-histidine.</text>
        <dbReference type="EC" id="2.7.13.3"/>
    </reaction>
</comment>
<keyword evidence="7" id="KW-0067">ATP-binding</keyword>
<dbReference type="RefSeq" id="WP_131286301.1">
    <property type="nucleotide sequence ID" value="NZ_SJKA01000003.1"/>
</dbReference>
<keyword evidence="9" id="KW-1133">Transmembrane helix</keyword>
<evidence type="ECO:0000256" key="2">
    <source>
        <dbReference type="ARBA" id="ARBA00012438"/>
    </source>
</evidence>
<organism evidence="12 13">
    <name type="scientific">Kribbella sindirgiensis</name>
    <dbReference type="NCBI Taxonomy" id="1124744"/>
    <lineage>
        <taxon>Bacteria</taxon>
        <taxon>Bacillati</taxon>
        <taxon>Actinomycetota</taxon>
        <taxon>Actinomycetes</taxon>
        <taxon>Propionibacteriales</taxon>
        <taxon>Kribbellaceae</taxon>
        <taxon>Kribbella</taxon>
    </lineage>
</organism>
<dbReference type="PANTHER" id="PTHR24421">
    <property type="entry name" value="NITRATE/NITRITE SENSOR PROTEIN NARX-RELATED"/>
    <property type="match status" value="1"/>
</dbReference>
<evidence type="ECO:0000259" key="11">
    <source>
        <dbReference type="Pfam" id="PF07730"/>
    </source>
</evidence>
<evidence type="ECO:0000256" key="3">
    <source>
        <dbReference type="ARBA" id="ARBA00022553"/>
    </source>
</evidence>
<feature type="transmembrane region" description="Helical" evidence="9">
    <location>
        <begin position="71"/>
        <end position="91"/>
    </location>
</feature>
<dbReference type="InterPro" id="IPR011712">
    <property type="entry name" value="Sig_transdc_His_kin_sub3_dim/P"/>
</dbReference>
<dbReference type="InterPro" id="IPR050482">
    <property type="entry name" value="Sensor_HK_TwoCompSys"/>
</dbReference>
<feature type="domain" description="Signal transduction histidine kinase subgroup 3 dimerisation and phosphoacceptor" evidence="11">
    <location>
        <begin position="186"/>
        <end position="250"/>
    </location>
</feature>
<dbReference type="OrthoDB" id="3823481at2"/>
<keyword evidence="4" id="KW-0808">Transferase</keyword>
<proteinExistence type="predicted"/>
<keyword evidence="3" id="KW-0597">Phosphoprotein</keyword>
<dbReference type="Gene3D" id="1.20.5.1930">
    <property type="match status" value="1"/>
</dbReference>
<feature type="domain" description="Histidine kinase/HSP90-like ATPase" evidence="10">
    <location>
        <begin position="294"/>
        <end position="387"/>
    </location>
</feature>
<name>A0A4R0IWG8_9ACTN</name>
<dbReference type="GO" id="GO:0005524">
    <property type="term" value="F:ATP binding"/>
    <property type="evidence" value="ECO:0007669"/>
    <property type="project" value="UniProtKB-KW"/>
</dbReference>
<accession>A0A4R0IWG8</accession>
<evidence type="ECO:0000256" key="6">
    <source>
        <dbReference type="ARBA" id="ARBA00022777"/>
    </source>
</evidence>
<keyword evidence="5" id="KW-0547">Nucleotide-binding</keyword>
<protein>
    <recommendedName>
        <fullName evidence="2">histidine kinase</fullName>
        <ecNumber evidence="2">2.7.13.3</ecNumber>
    </recommendedName>
</protein>
<gene>
    <name evidence="12" type="ORF">E0H50_09725</name>
</gene>
<dbReference type="Gene3D" id="3.30.565.10">
    <property type="entry name" value="Histidine kinase-like ATPase, C-terminal domain"/>
    <property type="match status" value="1"/>
</dbReference>
<keyword evidence="9" id="KW-0812">Transmembrane</keyword>
<dbReference type="Pfam" id="PF07730">
    <property type="entry name" value="HisKA_3"/>
    <property type="match status" value="1"/>
</dbReference>
<dbReference type="CDD" id="cd16917">
    <property type="entry name" value="HATPase_UhpB-NarQ-NarX-like"/>
    <property type="match status" value="1"/>
</dbReference>
<evidence type="ECO:0000256" key="9">
    <source>
        <dbReference type="SAM" id="Phobius"/>
    </source>
</evidence>
<dbReference type="Proteomes" id="UP000292695">
    <property type="component" value="Unassembled WGS sequence"/>
</dbReference>
<evidence type="ECO:0000313" key="12">
    <source>
        <dbReference type="EMBL" id="TCC36954.1"/>
    </source>
</evidence>
<comment type="caution">
    <text evidence="12">The sequence shown here is derived from an EMBL/GenBank/DDBJ whole genome shotgun (WGS) entry which is preliminary data.</text>
</comment>
<evidence type="ECO:0000259" key="10">
    <source>
        <dbReference type="Pfam" id="PF02518"/>
    </source>
</evidence>
<dbReference type="PANTHER" id="PTHR24421:SF10">
    <property type="entry name" value="NITRATE_NITRITE SENSOR PROTEIN NARQ"/>
    <property type="match status" value="1"/>
</dbReference>
<dbReference type="AlphaFoldDB" id="A0A4R0IWG8"/>
<keyword evidence="9" id="KW-0472">Membrane</keyword>
<dbReference type="GO" id="GO:0016020">
    <property type="term" value="C:membrane"/>
    <property type="evidence" value="ECO:0007669"/>
    <property type="project" value="InterPro"/>
</dbReference>
<sequence>MILTTNRLVRRGLFVTEVLVLVGLNTEHVVRRLVLDGSPPAGEVLYSCAGVAIGALALLRRRLPGRLAQLAQLATAAIALSLLCSLAGFLTKPGGELAGDAETLALILLVGASCHRLGPRAAGAIAVFGGVAAVLAPVLRYGGDSVSLTVAVFWALLWGSGVAVGLILRDGEARREAAQLAARNRERIALAQELHDLVAHHITGVVVRTQAAQVVLADGTERELLQEIERAGADALGAVRRLVMVLRSPEQQLPLTAGTLVETIEASVDGDEAVTLRLASQLADVEVAPETVSTVHRVLLESLTNVRKHAPDARQITVTVEPSADTGRRYLRVEVRNDGARQGRSRHRNADGYGLIGMGERIDALDGRLTVGEHGEHEWRVLAELPLPGGIGPEGRTTP</sequence>
<evidence type="ECO:0000256" key="1">
    <source>
        <dbReference type="ARBA" id="ARBA00000085"/>
    </source>
</evidence>
<dbReference type="EC" id="2.7.13.3" evidence="2"/>
<evidence type="ECO:0000256" key="7">
    <source>
        <dbReference type="ARBA" id="ARBA00022840"/>
    </source>
</evidence>
<evidence type="ECO:0000313" key="13">
    <source>
        <dbReference type="Proteomes" id="UP000292695"/>
    </source>
</evidence>
<keyword evidence="8" id="KW-0902">Two-component regulatory system</keyword>
<feature type="transmembrane region" description="Helical" evidence="9">
    <location>
        <begin position="121"/>
        <end position="139"/>
    </location>
</feature>
<feature type="transmembrane region" description="Helical" evidence="9">
    <location>
        <begin position="145"/>
        <end position="168"/>
    </location>
</feature>